<dbReference type="Proteomes" id="UP001152797">
    <property type="component" value="Unassembled WGS sequence"/>
</dbReference>
<accession>A0A9P1D598</accession>
<dbReference type="EMBL" id="CAMXCT020003373">
    <property type="protein sequence ID" value="CAL1157518.1"/>
    <property type="molecule type" value="Genomic_DNA"/>
</dbReference>
<organism evidence="1">
    <name type="scientific">Cladocopium goreaui</name>
    <dbReference type="NCBI Taxonomy" id="2562237"/>
    <lineage>
        <taxon>Eukaryota</taxon>
        <taxon>Sar</taxon>
        <taxon>Alveolata</taxon>
        <taxon>Dinophyceae</taxon>
        <taxon>Suessiales</taxon>
        <taxon>Symbiodiniaceae</taxon>
        <taxon>Cladocopium</taxon>
    </lineage>
</organism>
<dbReference type="EMBL" id="CAMXCT010003373">
    <property type="protein sequence ID" value="CAI4004143.1"/>
    <property type="molecule type" value="Genomic_DNA"/>
</dbReference>
<dbReference type="OrthoDB" id="422042at2759"/>
<dbReference type="AlphaFoldDB" id="A0A9P1D598"/>
<reference evidence="1" key="1">
    <citation type="submission" date="2022-10" db="EMBL/GenBank/DDBJ databases">
        <authorList>
            <person name="Chen Y."/>
            <person name="Dougan E. K."/>
            <person name="Chan C."/>
            <person name="Rhodes N."/>
            <person name="Thang M."/>
        </authorList>
    </citation>
    <scope>NUCLEOTIDE SEQUENCE</scope>
</reference>
<reference evidence="2" key="2">
    <citation type="submission" date="2024-04" db="EMBL/GenBank/DDBJ databases">
        <authorList>
            <person name="Chen Y."/>
            <person name="Shah S."/>
            <person name="Dougan E. K."/>
            <person name="Thang M."/>
            <person name="Chan C."/>
        </authorList>
    </citation>
    <scope>NUCLEOTIDE SEQUENCE [LARGE SCALE GENOMIC DNA]</scope>
</reference>
<evidence type="ECO:0000313" key="2">
    <source>
        <dbReference type="EMBL" id="CAL1157518.1"/>
    </source>
</evidence>
<evidence type="ECO:0000313" key="1">
    <source>
        <dbReference type="EMBL" id="CAI4004143.1"/>
    </source>
</evidence>
<gene>
    <name evidence="1" type="ORF">C1SCF055_LOCUS29958</name>
</gene>
<proteinExistence type="predicted"/>
<keyword evidence="3" id="KW-1185">Reference proteome</keyword>
<protein>
    <submittedName>
        <fullName evidence="1">Uncharacterized protein</fullName>
    </submittedName>
</protein>
<sequence>LAGLITNLQCTTLAGHVSLPEEQRGFLGEVKKRTLDTAEQRRETNQAYDLLDALSRSGALVLESTSLHVVLAATHCFDETIINTAIKENQNPIEKLERSMMIVASTVHRSPPQRLASPSQVQRMRELSPALFAESVSKGVFPR</sequence>
<feature type="non-terminal residue" evidence="1">
    <location>
        <position position="1"/>
    </location>
</feature>
<comment type="caution">
    <text evidence="1">The sequence shown here is derived from an EMBL/GenBank/DDBJ whole genome shotgun (WGS) entry which is preliminary data.</text>
</comment>
<evidence type="ECO:0000313" key="3">
    <source>
        <dbReference type="Proteomes" id="UP001152797"/>
    </source>
</evidence>
<name>A0A9P1D598_9DINO</name>
<dbReference type="EMBL" id="CAMXCT030003373">
    <property type="protein sequence ID" value="CAL4791455.1"/>
    <property type="molecule type" value="Genomic_DNA"/>
</dbReference>